<keyword evidence="1" id="KW-0175">Coiled coil</keyword>
<keyword evidence="4" id="KW-1185">Reference proteome</keyword>
<proteinExistence type="predicted"/>
<organism evidence="3 4">
    <name type="scientific">Cyclopterus lumpus</name>
    <name type="common">Lumpsucker</name>
    <dbReference type="NCBI Taxonomy" id="8103"/>
    <lineage>
        <taxon>Eukaryota</taxon>
        <taxon>Metazoa</taxon>
        <taxon>Chordata</taxon>
        <taxon>Craniata</taxon>
        <taxon>Vertebrata</taxon>
        <taxon>Euteleostomi</taxon>
        <taxon>Actinopterygii</taxon>
        <taxon>Neopterygii</taxon>
        <taxon>Teleostei</taxon>
        <taxon>Neoteleostei</taxon>
        <taxon>Acanthomorphata</taxon>
        <taxon>Eupercaria</taxon>
        <taxon>Perciformes</taxon>
        <taxon>Cottioidei</taxon>
        <taxon>Cottales</taxon>
        <taxon>Cyclopteridae</taxon>
        <taxon>Cyclopterus</taxon>
    </lineage>
</organism>
<name>A0A8C2WZU8_CYCLU</name>
<evidence type="ECO:0000256" key="1">
    <source>
        <dbReference type="SAM" id="Coils"/>
    </source>
</evidence>
<reference evidence="3" key="1">
    <citation type="submission" date="2025-08" db="UniProtKB">
        <authorList>
            <consortium name="Ensembl"/>
        </authorList>
    </citation>
    <scope>IDENTIFICATION</scope>
</reference>
<evidence type="ECO:0000313" key="4">
    <source>
        <dbReference type="Proteomes" id="UP000694565"/>
    </source>
</evidence>
<dbReference type="Ensembl" id="ENSCLMT00005012108.1">
    <property type="protein sequence ID" value="ENSCLMP00005011241.1"/>
    <property type="gene ID" value="ENSCLMG00005006120.1"/>
</dbReference>
<dbReference type="Pfam" id="PF13837">
    <property type="entry name" value="Myb_DNA-bind_4"/>
    <property type="match status" value="1"/>
</dbReference>
<evidence type="ECO:0000313" key="3">
    <source>
        <dbReference type="Ensembl" id="ENSCLMP00005011241.1"/>
    </source>
</evidence>
<protein>
    <recommendedName>
        <fullName evidence="2">Myb/SANT-like DNA-binding domain-containing protein</fullName>
    </recommendedName>
</protein>
<evidence type="ECO:0000259" key="2">
    <source>
        <dbReference type="Pfam" id="PF13837"/>
    </source>
</evidence>
<feature type="domain" description="Myb/SANT-like DNA-binding" evidence="2">
    <location>
        <begin position="11"/>
        <end position="62"/>
    </location>
</feature>
<dbReference type="AlphaFoldDB" id="A0A8C2WZU8"/>
<sequence>MVNSVVSCRAIRKEMGIQGALTPQQLKKKWDNLKDKYRALKNPPVGMETQTNSWRWFHLMDEAMSGARPSLLRDRVHVSPPARNESQTALLYAAHVPDEAPPPPSCSAREDGAACRRLEALQREWRALEAEQAEFDGELIALERDRELLSRDTAALERDRVLLERDREVLDRDRVVLDRDRAFLDRDRAFLDRDREVVLQTRFYQRLMDLDPDQLEGRQRLVDLDPDQFS</sequence>
<reference evidence="3" key="2">
    <citation type="submission" date="2025-09" db="UniProtKB">
        <authorList>
            <consortium name="Ensembl"/>
        </authorList>
    </citation>
    <scope>IDENTIFICATION</scope>
</reference>
<feature type="coiled-coil region" evidence="1">
    <location>
        <begin position="118"/>
        <end position="159"/>
    </location>
</feature>
<dbReference type="InterPro" id="IPR044822">
    <property type="entry name" value="Myb_DNA-bind_4"/>
</dbReference>
<accession>A0A8C2WZU8</accession>
<dbReference type="GeneTree" id="ENSGT00640000091774"/>
<dbReference type="Proteomes" id="UP000694565">
    <property type="component" value="Unplaced"/>
</dbReference>